<dbReference type="KEGG" id="amaq:GO499_01410"/>
<evidence type="ECO:0000256" key="1">
    <source>
        <dbReference type="ARBA" id="ARBA00006484"/>
    </source>
</evidence>
<dbReference type="GO" id="GO:0016020">
    <property type="term" value="C:membrane"/>
    <property type="evidence" value="ECO:0007669"/>
    <property type="project" value="TreeGrafter"/>
</dbReference>
<comment type="similarity">
    <text evidence="1">Belongs to the short-chain dehydrogenases/reductases (SDR) family.</text>
</comment>
<evidence type="ECO:0000259" key="3">
    <source>
        <dbReference type="SMART" id="SM00822"/>
    </source>
</evidence>
<dbReference type="InterPro" id="IPR057326">
    <property type="entry name" value="KR_dom"/>
</dbReference>
<protein>
    <submittedName>
        <fullName evidence="4">SDR family NAD(P)-dependent oxidoreductase</fullName>
    </submittedName>
</protein>
<sequence>MRTSGRKYVITGAGRGLGAALATVMADAGARLVLLARSETALQGTADTIFARTGQRVATMTCDLADRESSAAAGAWLAREHADLDGVIHNGAMWLPAPFSAASDADIETCVASAAIGSLILTRHLLPNLLAREHADIHTVVSTSGVQNYPLDGVSVAFKAAKFAQAGFVQGLTDELAGTGVRVTAVFPGDFDDASPVDPGWTEARADDAGLTGREVVDAILFILNLPPSVTVPSLVIESRTGNGIVSRGGFA</sequence>
<dbReference type="PANTHER" id="PTHR44196:SF1">
    <property type="entry name" value="DEHYDROGENASE_REDUCTASE SDR FAMILY MEMBER 7B"/>
    <property type="match status" value="1"/>
</dbReference>
<evidence type="ECO:0000313" key="5">
    <source>
        <dbReference type="Proteomes" id="UP000464495"/>
    </source>
</evidence>
<feature type="domain" description="Ketoreductase" evidence="3">
    <location>
        <begin position="6"/>
        <end position="191"/>
    </location>
</feature>
<accession>A0A6P1SWR9</accession>
<evidence type="ECO:0000256" key="2">
    <source>
        <dbReference type="ARBA" id="ARBA00023002"/>
    </source>
</evidence>
<proteinExistence type="inferred from homology"/>
<reference evidence="4 5" key="1">
    <citation type="submission" date="2019-12" db="EMBL/GenBank/DDBJ databases">
        <title>Complete genome sequence of Algicella marina strain 9Alg 56(T) isolated from the red alga Tichocarpus crinitus.</title>
        <authorList>
            <person name="Kim S.-G."/>
            <person name="Nedashkovskaya O.I."/>
        </authorList>
    </citation>
    <scope>NUCLEOTIDE SEQUENCE [LARGE SCALE GENOMIC DNA]</scope>
    <source>
        <strain evidence="4 5">9Alg 56</strain>
    </source>
</reference>
<dbReference type="EMBL" id="CP046620">
    <property type="protein sequence ID" value="QHQ33931.1"/>
    <property type="molecule type" value="Genomic_DNA"/>
</dbReference>
<dbReference type="Proteomes" id="UP000464495">
    <property type="component" value="Chromosome"/>
</dbReference>
<gene>
    <name evidence="4" type="ORF">GO499_01410</name>
</gene>
<organism evidence="4 5">
    <name type="scientific">Algicella marina</name>
    <dbReference type="NCBI Taxonomy" id="2683284"/>
    <lineage>
        <taxon>Bacteria</taxon>
        <taxon>Pseudomonadati</taxon>
        <taxon>Pseudomonadota</taxon>
        <taxon>Alphaproteobacteria</taxon>
        <taxon>Rhodobacterales</taxon>
        <taxon>Paracoccaceae</taxon>
        <taxon>Algicella</taxon>
    </lineage>
</organism>
<dbReference type="SUPFAM" id="SSF51735">
    <property type="entry name" value="NAD(P)-binding Rossmann-fold domains"/>
    <property type="match status" value="1"/>
</dbReference>
<dbReference type="RefSeq" id="WP_161860501.1">
    <property type="nucleotide sequence ID" value="NZ_CP046620.1"/>
</dbReference>
<dbReference type="SMART" id="SM00822">
    <property type="entry name" value="PKS_KR"/>
    <property type="match status" value="1"/>
</dbReference>
<dbReference type="CDD" id="cd05233">
    <property type="entry name" value="SDR_c"/>
    <property type="match status" value="1"/>
</dbReference>
<keyword evidence="2" id="KW-0560">Oxidoreductase</keyword>
<dbReference type="Gene3D" id="3.40.50.720">
    <property type="entry name" value="NAD(P)-binding Rossmann-like Domain"/>
    <property type="match status" value="1"/>
</dbReference>
<dbReference type="InterPro" id="IPR002347">
    <property type="entry name" value="SDR_fam"/>
</dbReference>
<dbReference type="PANTHER" id="PTHR44196">
    <property type="entry name" value="DEHYDROGENASE/REDUCTASE SDR FAMILY MEMBER 7B"/>
    <property type="match status" value="1"/>
</dbReference>
<dbReference type="Pfam" id="PF00106">
    <property type="entry name" value="adh_short"/>
    <property type="match status" value="1"/>
</dbReference>
<dbReference type="GO" id="GO:0016491">
    <property type="term" value="F:oxidoreductase activity"/>
    <property type="evidence" value="ECO:0007669"/>
    <property type="project" value="UniProtKB-KW"/>
</dbReference>
<dbReference type="InterPro" id="IPR036291">
    <property type="entry name" value="NAD(P)-bd_dom_sf"/>
</dbReference>
<dbReference type="AlphaFoldDB" id="A0A6P1SWR9"/>
<dbReference type="PRINTS" id="PR00081">
    <property type="entry name" value="GDHRDH"/>
</dbReference>
<evidence type="ECO:0000313" key="4">
    <source>
        <dbReference type="EMBL" id="QHQ33931.1"/>
    </source>
</evidence>
<name>A0A6P1SWR9_9RHOB</name>
<keyword evidence="5" id="KW-1185">Reference proteome</keyword>